<evidence type="ECO:0000256" key="1">
    <source>
        <dbReference type="ARBA" id="ARBA00022741"/>
    </source>
</evidence>
<dbReference type="GO" id="GO:0005525">
    <property type="term" value="F:GTP binding"/>
    <property type="evidence" value="ECO:0007669"/>
    <property type="project" value="UniProtKB-KW"/>
</dbReference>
<evidence type="ECO:0000256" key="2">
    <source>
        <dbReference type="ARBA" id="ARBA00023134"/>
    </source>
</evidence>
<feature type="region of interest" description="Disordered" evidence="3">
    <location>
        <begin position="89"/>
        <end position="125"/>
    </location>
</feature>
<sequence>MRIQTLTGATIQAALLEARRRFGDDVVLLESIPPQGDQPARITIMVDERLEMPEALPYGYGAALARAQKAVGKTTPAANDTAEVLVAPQASPEKPAATLNGRGQLFPQRTAPPAPAPSATAGSAEVQLERLSRRLARLERQLGSALVGTSHRWLAHPLATELLRQGLRSATVIRLFDRLLAQGFDPEQPEEQLRWALAREMRRQLSPTTPRPLQGTLVCIGAAGSGKTSVVLKLARHPGFFGRRLVAVLVLMPEEVESQPYISPVDLYRRFELPVQTVSRPDEMAAALRRLQGFDQVLIDTPSLPLLEGPARRLLLQLRQLLSPIVPLQVLFTLNATTNLEDLPPEFLQRLPLSPDALVLTHWDEVRRPGRLYDWLVALARPVVCLSSGSRVPESLEAFSPTAYIEQLLRL</sequence>
<keyword evidence="2" id="KW-0342">GTP-binding</keyword>
<keyword evidence="1" id="KW-0547">Nucleotide-binding</keyword>
<organism evidence="5">
    <name type="scientific">Rhodothermus marinus</name>
    <name type="common">Rhodothermus obamensis</name>
    <dbReference type="NCBI Taxonomy" id="29549"/>
    <lineage>
        <taxon>Bacteria</taxon>
        <taxon>Pseudomonadati</taxon>
        <taxon>Rhodothermota</taxon>
        <taxon>Rhodothermia</taxon>
        <taxon>Rhodothermales</taxon>
        <taxon>Rhodothermaceae</taxon>
        <taxon>Rhodothermus</taxon>
    </lineage>
</organism>
<name>A0A7V2B0E7_RHOMR</name>
<dbReference type="Pfam" id="PF00448">
    <property type="entry name" value="SRP54"/>
    <property type="match status" value="1"/>
</dbReference>
<evidence type="ECO:0000259" key="4">
    <source>
        <dbReference type="SMART" id="SM00962"/>
    </source>
</evidence>
<comment type="caution">
    <text evidence="5">The sequence shown here is derived from an EMBL/GenBank/DDBJ whole genome shotgun (WGS) entry which is preliminary data.</text>
</comment>
<proteinExistence type="predicted"/>
<dbReference type="SMART" id="SM00962">
    <property type="entry name" value="SRP54"/>
    <property type="match status" value="1"/>
</dbReference>
<gene>
    <name evidence="5" type="ORF">ENO59_05660</name>
</gene>
<dbReference type="GO" id="GO:0006614">
    <property type="term" value="P:SRP-dependent cotranslational protein targeting to membrane"/>
    <property type="evidence" value="ECO:0007669"/>
    <property type="project" value="InterPro"/>
</dbReference>
<dbReference type="Gene3D" id="3.40.50.300">
    <property type="entry name" value="P-loop containing nucleotide triphosphate hydrolases"/>
    <property type="match status" value="1"/>
</dbReference>
<dbReference type="SUPFAM" id="SSF52540">
    <property type="entry name" value="P-loop containing nucleoside triphosphate hydrolases"/>
    <property type="match status" value="1"/>
</dbReference>
<dbReference type="EMBL" id="DSGB01000004">
    <property type="protein sequence ID" value="HER95986.1"/>
    <property type="molecule type" value="Genomic_DNA"/>
</dbReference>
<feature type="domain" description="SRP54-type proteins GTP-binding" evidence="4">
    <location>
        <begin position="214"/>
        <end position="410"/>
    </location>
</feature>
<accession>A0A7V2B0E7</accession>
<keyword evidence="5" id="KW-0966">Cell projection</keyword>
<keyword evidence="5" id="KW-0969">Cilium</keyword>
<dbReference type="AlphaFoldDB" id="A0A7V2B0E7"/>
<evidence type="ECO:0000313" key="5">
    <source>
        <dbReference type="EMBL" id="HER95986.1"/>
    </source>
</evidence>
<keyword evidence="5" id="KW-0282">Flagellum</keyword>
<evidence type="ECO:0000256" key="3">
    <source>
        <dbReference type="SAM" id="MobiDB-lite"/>
    </source>
</evidence>
<protein>
    <submittedName>
        <fullName evidence="5">Flagellar biosynthesis protein FlhF</fullName>
    </submittedName>
</protein>
<dbReference type="InterPro" id="IPR000897">
    <property type="entry name" value="SRP54_GTPase_dom"/>
</dbReference>
<reference evidence="5" key="1">
    <citation type="journal article" date="2020" name="mSystems">
        <title>Genome- and Community-Level Interaction Insights into Carbon Utilization and Element Cycling Functions of Hydrothermarchaeota in Hydrothermal Sediment.</title>
        <authorList>
            <person name="Zhou Z."/>
            <person name="Liu Y."/>
            <person name="Xu W."/>
            <person name="Pan J."/>
            <person name="Luo Z.H."/>
            <person name="Li M."/>
        </authorList>
    </citation>
    <scope>NUCLEOTIDE SEQUENCE [LARGE SCALE GENOMIC DNA]</scope>
    <source>
        <strain evidence="5">SpSt-143</strain>
    </source>
</reference>
<dbReference type="InterPro" id="IPR027417">
    <property type="entry name" value="P-loop_NTPase"/>
</dbReference>